<name>A0A9K3LFC0_9STRA</name>
<dbReference type="GO" id="GO:0000145">
    <property type="term" value="C:exocyst"/>
    <property type="evidence" value="ECO:0007669"/>
    <property type="project" value="TreeGrafter"/>
</dbReference>
<dbReference type="Proteomes" id="UP000693970">
    <property type="component" value="Unassembled WGS sequence"/>
</dbReference>
<dbReference type="GO" id="GO:0005886">
    <property type="term" value="C:plasma membrane"/>
    <property type="evidence" value="ECO:0007669"/>
    <property type="project" value="TreeGrafter"/>
</dbReference>
<feature type="domain" description="Exocyst complex component Sec3 C-terminal" evidence="2">
    <location>
        <begin position="1017"/>
        <end position="1268"/>
    </location>
</feature>
<dbReference type="OrthoDB" id="27109at2759"/>
<organism evidence="3 4">
    <name type="scientific">Nitzschia inconspicua</name>
    <dbReference type="NCBI Taxonomy" id="303405"/>
    <lineage>
        <taxon>Eukaryota</taxon>
        <taxon>Sar</taxon>
        <taxon>Stramenopiles</taxon>
        <taxon>Ochrophyta</taxon>
        <taxon>Bacillariophyta</taxon>
        <taxon>Bacillariophyceae</taxon>
        <taxon>Bacillariophycidae</taxon>
        <taxon>Bacillariales</taxon>
        <taxon>Bacillariaceae</taxon>
        <taxon>Nitzschia</taxon>
    </lineage>
</organism>
<reference evidence="3" key="1">
    <citation type="journal article" date="2021" name="Sci. Rep.">
        <title>Diploid genomic architecture of Nitzschia inconspicua, an elite biomass production diatom.</title>
        <authorList>
            <person name="Oliver A."/>
            <person name="Podell S."/>
            <person name="Pinowska A."/>
            <person name="Traller J.C."/>
            <person name="Smith S.R."/>
            <person name="McClure R."/>
            <person name="Beliaev A."/>
            <person name="Bohutskyi P."/>
            <person name="Hill E.A."/>
            <person name="Rabines A."/>
            <person name="Zheng H."/>
            <person name="Allen L.Z."/>
            <person name="Kuo A."/>
            <person name="Grigoriev I.V."/>
            <person name="Allen A.E."/>
            <person name="Hazlebeck D."/>
            <person name="Allen E.E."/>
        </authorList>
    </citation>
    <scope>NUCLEOTIDE SEQUENCE</scope>
    <source>
        <strain evidence="3">Hildebrandi</strain>
    </source>
</reference>
<dbReference type="GO" id="GO:0006893">
    <property type="term" value="P:Golgi to plasma membrane transport"/>
    <property type="evidence" value="ECO:0007669"/>
    <property type="project" value="TreeGrafter"/>
</dbReference>
<proteinExistence type="predicted"/>
<dbReference type="PANTHER" id="PTHR16092">
    <property type="entry name" value="SEC3/SYNTAXIN-RELATED"/>
    <property type="match status" value="1"/>
</dbReference>
<gene>
    <name evidence="3" type="ORF">IV203_036157</name>
</gene>
<evidence type="ECO:0000313" key="4">
    <source>
        <dbReference type="Proteomes" id="UP000693970"/>
    </source>
</evidence>
<accession>A0A9K3LFC0</accession>
<protein>
    <submittedName>
        <fullName evidence="3">Exocyst complex component Sec3</fullName>
    </submittedName>
</protein>
<evidence type="ECO:0000313" key="3">
    <source>
        <dbReference type="EMBL" id="KAG7361057.1"/>
    </source>
</evidence>
<evidence type="ECO:0000259" key="2">
    <source>
        <dbReference type="Pfam" id="PF20654"/>
    </source>
</evidence>
<keyword evidence="4" id="KW-1185">Reference proteome</keyword>
<evidence type="ECO:0000256" key="1">
    <source>
        <dbReference type="SAM" id="MobiDB-lite"/>
    </source>
</evidence>
<feature type="region of interest" description="Disordered" evidence="1">
    <location>
        <begin position="501"/>
        <end position="520"/>
    </location>
</feature>
<feature type="compositionally biased region" description="Basic and acidic residues" evidence="1">
    <location>
        <begin position="501"/>
        <end position="519"/>
    </location>
</feature>
<dbReference type="EMBL" id="JAGRRH010000013">
    <property type="protein sequence ID" value="KAG7361057.1"/>
    <property type="molecule type" value="Genomic_DNA"/>
</dbReference>
<feature type="compositionally biased region" description="Polar residues" evidence="1">
    <location>
        <begin position="1297"/>
        <end position="1310"/>
    </location>
</feature>
<reference evidence="3" key="2">
    <citation type="submission" date="2021-04" db="EMBL/GenBank/DDBJ databases">
        <authorList>
            <person name="Podell S."/>
        </authorList>
    </citation>
    <scope>NUCLEOTIDE SEQUENCE</scope>
    <source>
        <strain evidence="3">Hildebrandi</strain>
    </source>
</reference>
<dbReference type="GO" id="GO:0006887">
    <property type="term" value="P:exocytosis"/>
    <property type="evidence" value="ECO:0007669"/>
    <property type="project" value="TreeGrafter"/>
</dbReference>
<comment type="caution">
    <text evidence="3">The sequence shown here is derived from an EMBL/GenBank/DDBJ whole genome shotgun (WGS) entry which is preliminary data.</text>
</comment>
<feature type="region of interest" description="Disordered" evidence="1">
    <location>
        <begin position="1292"/>
        <end position="1323"/>
    </location>
</feature>
<dbReference type="PANTHER" id="PTHR16092:SF14">
    <property type="entry name" value="EXOCYST COMPLEX COMPONENT 1 ISOFORM X1"/>
    <property type="match status" value="1"/>
</dbReference>
<dbReference type="Pfam" id="PF20654">
    <property type="entry name" value="Sec3_C-term"/>
    <property type="match status" value="1"/>
</dbReference>
<dbReference type="InterPro" id="IPR048628">
    <property type="entry name" value="Sec3_C"/>
</dbReference>
<dbReference type="GO" id="GO:0005546">
    <property type="term" value="F:phosphatidylinositol-4,5-bisphosphate binding"/>
    <property type="evidence" value="ECO:0007669"/>
    <property type="project" value="TreeGrafter"/>
</dbReference>
<sequence>MENIKDIGKGVVKVGKGATKKGFKGAVKGLTQTTKVAAKTAKYAGKGASGIANVAGKGVTTVGTSGFGAIKSTAKMTGLISKKGKPAKASTTAGIDGDLMEDIEGEQAYYNEQQEMMLQMGYVDEVSMAKANHILSSAGTHRLNKILRKINNDDEEFHNIAGMSDERSGVQKIQKLEDPRNPTEVSMFVANVVLPPLRVDHRSIGGTLFEEYPENMVQETLLCFKCKSFELTGTDHISVSCLENPATYAKHKRSLGLFGKGTKGRNKVHYVILARSTNRPLISTGKNERKGRATQDLADAGYDKMFSPGNDHLEVDDEEIEDLMTEEDQEGDMMEDMDMRDPEEHRQDAESDLTEVSSFPAMACLSLNSDGTNPDIRKLIELDQLTTVQDVTATVVQLAFQNGDTVRFDFSEDDEDKAVEAGLVKERFIWSLLQIHAMLCVSVVERSSLANTTTSKDQVLLPPLNIRNLDRGELQYVATVNSFLKADRTLCALLDRQRELARDKEEGPTKEGGEEKEEKVDDLDGMAYDLMMGNFATRVAIFHSADERAEAEEILNSTEWTLSLNSEESAAANAAERLSLVLQRRMRDLEAETCRRLIAWEDEKHFSVTGQAGLFAQNANRDTVDALSLAHLFTTLESLDRELSEMEDWLEDRVLAIKPLTDDCRDIEEENRQLEQQWKSYDLLGSEMRRLLKGLVIDEELELILGNPASALVYDEAGNIQVEESEEGVDHIYDAGKALQEATEHAEKAGGLHLRAVSERVEALAQASDFFCTALAQIIVTIMEQFKTEVVAASDHGKVSKQDTHSMIAKKVRDTQRKFQSSLLGYIKLIEVMALLNPKLLPAIRDAYAEMVAEGILMKKRMKGYFQALPGKNTAYLSNAAKDLKDYSPYEPGTKEMTVNAEDIKFALSELLPVVAREAYFTAALFGLSSKAKDGREKKRNFEAAKKSVDHSTQYFRYYVQRTCGIADDTEKDPTTRHGDPMLSLVASIHLNEAMENYIDREKKGGDHSLSLAYVRATILELRKKVDKQWVAWVEQQIDWIRSNPGVPMNGKRAGIFPAFARFPCYIDHILLCCREGRKETFSPDLANIKVVSYYLQKLATALLESLRSCAERETTDQQYAASVMQMENSYFFTQSMKNRGNEITALFQKQITKANAVCKASTDAYLGWMIKREFKSLHALFSNISKIRREVGDKDVPVHIPKATFIRTLAKESSREVMKEKIAIIYSRMEKHLSEEGGLLPAAWKALVKVLYEWFGRWEKLSSQIYKHVLEPSAVDVVRIAKAAGAFTGPDDRTSLRNTSGDGSDTGLSNGVGANRPSMAQF</sequence>